<sequence>MLTKYYPNHLEELVELAHKANLDWVEIHPVIKVGHGYINQKFLIPDSNDERKIIKN</sequence>
<keyword evidence="2" id="KW-1185">Reference proteome</keyword>
<dbReference type="EMBL" id="AP025226">
    <property type="protein sequence ID" value="BDB97871.1"/>
    <property type="molecule type" value="Genomic_DNA"/>
</dbReference>
<dbReference type="AlphaFoldDB" id="A0AAQ4CPZ0"/>
<name>A0AAQ4CPZ0_9CREN</name>
<evidence type="ECO:0000313" key="1">
    <source>
        <dbReference type="EMBL" id="BDB97871.1"/>
    </source>
</evidence>
<proteinExistence type="predicted"/>
<reference evidence="1 2" key="1">
    <citation type="journal article" date="2022" name="Microbiol. Resour. Announc.">
        <title>Complete Genome Sequence of the Hyperthermophilic and Acidophilic Archaeon Saccharolobus caldissimus Strain HS-3T.</title>
        <authorList>
            <person name="Sakai H.D."/>
            <person name="Kurosawa N."/>
        </authorList>
    </citation>
    <scope>NUCLEOTIDE SEQUENCE [LARGE SCALE GENOMIC DNA]</scope>
    <source>
        <strain evidence="1 2">JCM32116</strain>
    </source>
</reference>
<dbReference type="KEGG" id="scas:SACC_08880"/>
<organism evidence="1 2">
    <name type="scientific">Saccharolobus caldissimus</name>
    <dbReference type="NCBI Taxonomy" id="1702097"/>
    <lineage>
        <taxon>Archaea</taxon>
        <taxon>Thermoproteota</taxon>
        <taxon>Thermoprotei</taxon>
        <taxon>Sulfolobales</taxon>
        <taxon>Sulfolobaceae</taxon>
        <taxon>Saccharolobus</taxon>
    </lineage>
</organism>
<evidence type="ECO:0000313" key="2">
    <source>
        <dbReference type="Proteomes" id="UP001319921"/>
    </source>
</evidence>
<accession>A0AAQ4CPZ0</accession>
<dbReference type="RefSeq" id="WP_229571834.1">
    <property type="nucleotide sequence ID" value="NZ_AP025226.1"/>
</dbReference>
<protein>
    <submittedName>
        <fullName evidence="1">Uncharacterized protein</fullName>
    </submittedName>
</protein>
<dbReference type="GeneID" id="68865630"/>
<gene>
    <name evidence="1" type="ORF">SACC_08880</name>
</gene>
<dbReference type="Proteomes" id="UP001319921">
    <property type="component" value="Chromosome"/>
</dbReference>